<proteinExistence type="predicted"/>
<dbReference type="Proteomes" id="UP000012149">
    <property type="component" value="Unassembled WGS sequence"/>
</dbReference>
<dbReference type="EMBL" id="AKWE02000076">
    <property type="protein sequence ID" value="EMO58520.1"/>
    <property type="molecule type" value="Genomic_DNA"/>
</dbReference>
<sequence length="48" mass="5622">MTWILEYYDSKQIIVLNPQTLNLIERKDRDSDNVPSLKSAVVEVMEKV</sequence>
<comment type="caution">
    <text evidence="1">The sequence shown here is derived from an EMBL/GenBank/DDBJ whole genome shotgun (WGS) entry which is preliminary data.</text>
</comment>
<accession>M6VP39</accession>
<reference evidence="1 2" key="1">
    <citation type="submission" date="2013-01" db="EMBL/GenBank/DDBJ databases">
        <authorList>
            <person name="Harkins D.M."/>
            <person name="Durkin A.S."/>
            <person name="Brinkac L.M."/>
            <person name="Haft D.H."/>
            <person name="Selengut J.D."/>
            <person name="Sanka R."/>
            <person name="DePew J."/>
            <person name="Purushe J."/>
            <person name="Matthias M.A."/>
            <person name="Vinetz J.M."/>
            <person name="Sutton G.G."/>
            <person name="Nierman W.C."/>
            <person name="Fouts D.E."/>
        </authorList>
    </citation>
    <scope>NUCLEOTIDE SEQUENCE [LARGE SCALE GENOMIC DNA]</scope>
    <source>
        <strain evidence="1 2">CBC1416</strain>
    </source>
</reference>
<organism evidence="1 2">
    <name type="scientific">Leptospira santarosai str. CBC1416</name>
    <dbReference type="NCBI Taxonomy" id="1193059"/>
    <lineage>
        <taxon>Bacteria</taxon>
        <taxon>Pseudomonadati</taxon>
        <taxon>Spirochaetota</taxon>
        <taxon>Spirochaetia</taxon>
        <taxon>Leptospirales</taxon>
        <taxon>Leptospiraceae</taxon>
        <taxon>Leptospira</taxon>
    </lineage>
</organism>
<name>M6VP39_9LEPT</name>
<gene>
    <name evidence="1" type="ORF">LEP1GSC161_0731</name>
</gene>
<evidence type="ECO:0000313" key="1">
    <source>
        <dbReference type="EMBL" id="EMO58520.1"/>
    </source>
</evidence>
<evidence type="ECO:0000313" key="2">
    <source>
        <dbReference type="Proteomes" id="UP000012149"/>
    </source>
</evidence>
<dbReference type="AlphaFoldDB" id="M6VP39"/>
<protein>
    <submittedName>
        <fullName evidence="1">Uncharacterized protein</fullName>
    </submittedName>
</protein>